<comment type="cofactor">
    <cofactor evidence="2">
        <name>Zn(2+)</name>
        <dbReference type="ChEBI" id="CHEBI:29105"/>
    </cofactor>
</comment>
<keyword evidence="14" id="KW-1133">Transmembrane helix</keyword>
<comment type="function">
    <text evidence="3">Might act as an E3 ubiquitin-protein ligase, or as part of E3 complex, which accepts ubiquitin from specific E2 ubiquitin-conjugating enzymes and then transfers it to substrates.</text>
</comment>
<keyword evidence="14" id="KW-0472">Membrane</keyword>
<dbReference type="Pfam" id="PF01485">
    <property type="entry name" value="IBR"/>
    <property type="match status" value="1"/>
</dbReference>
<evidence type="ECO:0000256" key="7">
    <source>
        <dbReference type="ARBA" id="ARBA00022723"/>
    </source>
</evidence>
<comment type="catalytic activity">
    <reaction evidence="1">
        <text>[E2 ubiquitin-conjugating enzyme]-S-ubiquitinyl-L-cysteine + [acceptor protein]-L-lysine = [E2 ubiquitin-conjugating enzyme]-L-cysteine + [acceptor protein]-N(6)-ubiquitinyl-L-lysine.</text>
        <dbReference type="EC" id="2.3.2.31"/>
    </reaction>
</comment>
<feature type="domain" description="RING-type" evidence="16">
    <location>
        <begin position="32"/>
        <end position="245"/>
    </location>
</feature>
<dbReference type="AlphaFoldDB" id="A0A2G5E436"/>
<keyword evidence="6" id="KW-0808">Transferase</keyword>
<keyword evidence="18" id="KW-1185">Reference proteome</keyword>
<evidence type="ECO:0000259" key="16">
    <source>
        <dbReference type="PROSITE" id="PS51873"/>
    </source>
</evidence>
<evidence type="ECO:0000259" key="15">
    <source>
        <dbReference type="PROSITE" id="PS50089"/>
    </source>
</evidence>
<evidence type="ECO:0000256" key="11">
    <source>
        <dbReference type="ARBA" id="ARBA00022833"/>
    </source>
</evidence>
<dbReference type="InterPro" id="IPR001841">
    <property type="entry name" value="Znf_RING"/>
</dbReference>
<dbReference type="InterPro" id="IPR044066">
    <property type="entry name" value="TRIAD_supradom"/>
</dbReference>
<dbReference type="InterPro" id="IPR002867">
    <property type="entry name" value="IBR_dom"/>
</dbReference>
<dbReference type="FunFam" id="3.30.40.10:FF:000230">
    <property type="entry name" value="RBR-type E3 ubiquitin transferase"/>
    <property type="match status" value="1"/>
</dbReference>
<dbReference type="GO" id="GO:0016567">
    <property type="term" value="P:protein ubiquitination"/>
    <property type="evidence" value="ECO:0007669"/>
    <property type="project" value="InterPro"/>
</dbReference>
<evidence type="ECO:0000256" key="3">
    <source>
        <dbReference type="ARBA" id="ARBA00003976"/>
    </source>
</evidence>
<evidence type="ECO:0000256" key="2">
    <source>
        <dbReference type="ARBA" id="ARBA00001947"/>
    </source>
</evidence>
<evidence type="ECO:0000313" key="18">
    <source>
        <dbReference type="Proteomes" id="UP000230069"/>
    </source>
</evidence>
<name>A0A2G5E436_AQUCA</name>
<feature type="transmembrane region" description="Helical" evidence="14">
    <location>
        <begin position="244"/>
        <end position="266"/>
    </location>
</feature>
<evidence type="ECO:0000256" key="4">
    <source>
        <dbReference type="ARBA" id="ARBA00005884"/>
    </source>
</evidence>
<dbReference type="SUPFAM" id="SSF57850">
    <property type="entry name" value="RING/U-box"/>
    <property type="match status" value="3"/>
</dbReference>
<feature type="region of interest" description="Disordered" evidence="13">
    <location>
        <begin position="1"/>
        <end position="22"/>
    </location>
</feature>
<keyword evidence="7" id="KW-0479">Metal-binding</keyword>
<dbReference type="PANTHER" id="PTHR11685">
    <property type="entry name" value="RBR FAMILY RING FINGER AND IBR DOMAIN-CONTAINING"/>
    <property type="match status" value="1"/>
</dbReference>
<evidence type="ECO:0000256" key="9">
    <source>
        <dbReference type="ARBA" id="ARBA00022771"/>
    </source>
</evidence>
<dbReference type="InterPro" id="IPR013083">
    <property type="entry name" value="Znf_RING/FYVE/PHD"/>
</dbReference>
<dbReference type="GO" id="GO:0008270">
    <property type="term" value="F:zinc ion binding"/>
    <property type="evidence" value="ECO:0007669"/>
    <property type="project" value="UniProtKB-KW"/>
</dbReference>
<keyword evidence="11" id="KW-0862">Zinc</keyword>
<dbReference type="PROSITE" id="PS50089">
    <property type="entry name" value="ZF_RING_2"/>
    <property type="match status" value="1"/>
</dbReference>
<dbReference type="InParanoid" id="A0A2G5E436"/>
<dbReference type="Proteomes" id="UP000230069">
    <property type="component" value="Unassembled WGS sequence"/>
</dbReference>
<protein>
    <recommendedName>
        <fullName evidence="5">RBR-type E3 ubiquitin transferase</fullName>
        <ecNumber evidence="5">2.3.2.31</ecNumber>
    </recommendedName>
</protein>
<sequence length="267" mass="30872">MGNIVEKVKQTSEERPKEEKKEEVVEVEDDGLSFTCEICVEPVLSNKRFKSNKNCGHRSYCLDCIAKYIEVKIQEYNMSEIKCPGLGCTEVLDPLRCRDILPVRVFESWSDALCETTLLQWQRVYCPYSDCSALILNECGGNVVKTKCPNCKRFLCYKCGVPWHPGYRCNETGQFRGQDDFLLCQLMNERKWTRCPACSHGVELRSGCKFVRCRCGTIFCHACGRKRSREWCWCKRSITQHLKFSAFLALALMLACYCLWMGAIYMK</sequence>
<keyword evidence="14" id="KW-0812">Transmembrane</keyword>
<evidence type="ECO:0000256" key="12">
    <source>
        <dbReference type="PROSITE-ProRule" id="PRU00175"/>
    </source>
</evidence>
<dbReference type="PROSITE" id="PS51873">
    <property type="entry name" value="TRIAD"/>
    <property type="match status" value="1"/>
</dbReference>
<dbReference type="OrthoDB" id="10009520at2759"/>
<dbReference type="InterPro" id="IPR031127">
    <property type="entry name" value="E3_UB_ligase_RBR"/>
</dbReference>
<evidence type="ECO:0000256" key="5">
    <source>
        <dbReference type="ARBA" id="ARBA00012251"/>
    </source>
</evidence>
<dbReference type="STRING" id="218851.A0A2G5E436"/>
<dbReference type="Gene3D" id="1.20.120.1750">
    <property type="match status" value="1"/>
</dbReference>
<proteinExistence type="inferred from homology"/>
<accession>A0A2G5E436</accession>
<organism evidence="17 18">
    <name type="scientific">Aquilegia coerulea</name>
    <name type="common">Rocky mountain columbine</name>
    <dbReference type="NCBI Taxonomy" id="218851"/>
    <lineage>
        <taxon>Eukaryota</taxon>
        <taxon>Viridiplantae</taxon>
        <taxon>Streptophyta</taxon>
        <taxon>Embryophyta</taxon>
        <taxon>Tracheophyta</taxon>
        <taxon>Spermatophyta</taxon>
        <taxon>Magnoliopsida</taxon>
        <taxon>Ranunculales</taxon>
        <taxon>Ranunculaceae</taxon>
        <taxon>Thalictroideae</taxon>
        <taxon>Aquilegia</taxon>
    </lineage>
</organism>
<evidence type="ECO:0000256" key="14">
    <source>
        <dbReference type="SAM" id="Phobius"/>
    </source>
</evidence>
<dbReference type="GO" id="GO:0061630">
    <property type="term" value="F:ubiquitin protein ligase activity"/>
    <property type="evidence" value="ECO:0007669"/>
    <property type="project" value="UniProtKB-EC"/>
</dbReference>
<comment type="similarity">
    <text evidence="4">Belongs to the RBR family. Ariadne subfamily.</text>
</comment>
<keyword evidence="10" id="KW-0833">Ubl conjugation pathway</keyword>
<evidence type="ECO:0000313" key="17">
    <source>
        <dbReference type="EMBL" id="PIA50513.1"/>
    </source>
</evidence>
<dbReference type="SMART" id="SM00647">
    <property type="entry name" value="IBR"/>
    <property type="match status" value="1"/>
</dbReference>
<reference evidence="17 18" key="1">
    <citation type="submission" date="2017-09" db="EMBL/GenBank/DDBJ databases">
        <title>WGS assembly of Aquilegia coerulea Goldsmith.</title>
        <authorList>
            <person name="Hodges S."/>
            <person name="Kramer E."/>
            <person name="Nordborg M."/>
            <person name="Tomkins J."/>
            <person name="Borevitz J."/>
            <person name="Derieg N."/>
            <person name="Yan J."/>
            <person name="Mihaltcheva S."/>
            <person name="Hayes R.D."/>
            <person name="Rokhsar D."/>
        </authorList>
    </citation>
    <scope>NUCLEOTIDE SEQUENCE [LARGE SCALE GENOMIC DNA]</scope>
    <source>
        <strain evidence="18">cv. Goldsmith</strain>
    </source>
</reference>
<evidence type="ECO:0000256" key="8">
    <source>
        <dbReference type="ARBA" id="ARBA00022737"/>
    </source>
</evidence>
<feature type="domain" description="RING-type" evidence="15">
    <location>
        <begin position="36"/>
        <end position="84"/>
    </location>
</feature>
<dbReference type="EMBL" id="KZ305030">
    <property type="protein sequence ID" value="PIA50513.1"/>
    <property type="molecule type" value="Genomic_DNA"/>
</dbReference>
<keyword evidence="9 12" id="KW-0863">Zinc-finger</keyword>
<gene>
    <name evidence="17" type="ORF">AQUCO_01300922v1</name>
</gene>
<evidence type="ECO:0000256" key="10">
    <source>
        <dbReference type="ARBA" id="ARBA00022786"/>
    </source>
</evidence>
<evidence type="ECO:0000256" key="6">
    <source>
        <dbReference type="ARBA" id="ARBA00022679"/>
    </source>
</evidence>
<evidence type="ECO:0000256" key="13">
    <source>
        <dbReference type="SAM" id="MobiDB-lite"/>
    </source>
</evidence>
<dbReference type="Gene3D" id="3.30.40.10">
    <property type="entry name" value="Zinc/RING finger domain, C3HC4 (zinc finger)"/>
    <property type="match status" value="1"/>
</dbReference>
<dbReference type="EC" id="2.3.2.31" evidence="5"/>
<evidence type="ECO:0000256" key="1">
    <source>
        <dbReference type="ARBA" id="ARBA00001798"/>
    </source>
</evidence>
<keyword evidence="8" id="KW-0677">Repeat</keyword>